<evidence type="ECO:0000259" key="2">
    <source>
        <dbReference type="PROSITE" id="PS51186"/>
    </source>
</evidence>
<dbReference type="SUPFAM" id="SSF55729">
    <property type="entry name" value="Acyl-CoA N-acyltransferases (Nat)"/>
    <property type="match status" value="1"/>
</dbReference>
<gene>
    <name evidence="3" type="ORF">NE579_13495</name>
</gene>
<protein>
    <submittedName>
        <fullName evidence="3">GNAT family N-acetyltransferase</fullName>
    </submittedName>
</protein>
<dbReference type="AlphaFoldDB" id="A0AAW5JRA1"/>
<dbReference type="Pfam" id="PF13508">
    <property type="entry name" value="Acetyltransf_7"/>
    <property type="match status" value="1"/>
</dbReference>
<keyword evidence="1" id="KW-1133">Transmembrane helix</keyword>
<feature type="transmembrane region" description="Helical" evidence="1">
    <location>
        <begin position="20"/>
        <end position="45"/>
    </location>
</feature>
<comment type="caution">
    <text evidence="3">The sequence shown here is derived from an EMBL/GenBank/DDBJ whole genome shotgun (WGS) entry which is preliminary data.</text>
</comment>
<evidence type="ECO:0000313" key="3">
    <source>
        <dbReference type="EMBL" id="MCQ4771457.1"/>
    </source>
</evidence>
<dbReference type="InterPro" id="IPR016181">
    <property type="entry name" value="Acyl_CoA_acyltransferase"/>
</dbReference>
<sequence>RNSFFLVRTCASSSLRPDRLICLFMSLFYHAVTFSAHSFLCGVALDKNMRQIGICGRRPVKMIVKVNKKNMLAAAEIHARSWQNSHAAFCSEEFVKQHTRERQKVYLEKEMQDGKQLYMLIKEIPVGIVSIKGRLIENLYVLPTAQHKGYGTELLLFAVSECKGKPHLWVLDNNKKAQLLYRKYGFCRTGNIHQLSEQISELEMELDV</sequence>
<keyword evidence="1" id="KW-0472">Membrane</keyword>
<dbReference type="InterPro" id="IPR000182">
    <property type="entry name" value="GNAT_dom"/>
</dbReference>
<dbReference type="CDD" id="cd04301">
    <property type="entry name" value="NAT_SF"/>
    <property type="match status" value="1"/>
</dbReference>
<dbReference type="PROSITE" id="PS51186">
    <property type="entry name" value="GNAT"/>
    <property type="match status" value="1"/>
</dbReference>
<feature type="domain" description="N-acetyltransferase" evidence="2">
    <location>
        <begin position="61"/>
        <end position="208"/>
    </location>
</feature>
<dbReference type="Gene3D" id="3.40.630.30">
    <property type="match status" value="1"/>
</dbReference>
<name>A0AAW5JRA1_9FIRM</name>
<organism evidence="3 4">
    <name type="scientific">Intestinimonas massiliensis</name>
    <name type="common">ex Afouda et al. 2020</name>
    <dbReference type="NCBI Taxonomy" id="1673721"/>
    <lineage>
        <taxon>Bacteria</taxon>
        <taxon>Bacillati</taxon>
        <taxon>Bacillota</taxon>
        <taxon>Clostridia</taxon>
        <taxon>Eubacteriales</taxon>
        <taxon>Intestinimonas</taxon>
    </lineage>
</organism>
<reference evidence="3" key="1">
    <citation type="submission" date="2022-06" db="EMBL/GenBank/DDBJ databases">
        <title>Isolation of gut microbiota from human fecal samples.</title>
        <authorList>
            <person name="Pamer E.G."/>
            <person name="Barat B."/>
            <person name="Waligurski E."/>
            <person name="Medina S."/>
            <person name="Paddock L."/>
            <person name="Mostad J."/>
        </authorList>
    </citation>
    <scope>NUCLEOTIDE SEQUENCE</scope>
    <source>
        <strain evidence="3">DFI.9.91</strain>
    </source>
</reference>
<evidence type="ECO:0000313" key="4">
    <source>
        <dbReference type="Proteomes" id="UP001204562"/>
    </source>
</evidence>
<dbReference type="RefSeq" id="WP_256304627.1">
    <property type="nucleotide sequence ID" value="NZ_JANFYS010000032.1"/>
</dbReference>
<dbReference type="GO" id="GO:0016747">
    <property type="term" value="F:acyltransferase activity, transferring groups other than amino-acyl groups"/>
    <property type="evidence" value="ECO:0007669"/>
    <property type="project" value="InterPro"/>
</dbReference>
<proteinExistence type="predicted"/>
<accession>A0AAW5JRA1</accession>
<keyword evidence="1" id="KW-0812">Transmembrane</keyword>
<dbReference type="EMBL" id="JANFYS010000032">
    <property type="protein sequence ID" value="MCQ4771457.1"/>
    <property type="molecule type" value="Genomic_DNA"/>
</dbReference>
<dbReference type="Proteomes" id="UP001204562">
    <property type="component" value="Unassembled WGS sequence"/>
</dbReference>
<feature type="non-terminal residue" evidence="3">
    <location>
        <position position="1"/>
    </location>
</feature>
<evidence type="ECO:0000256" key="1">
    <source>
        <dbReference type="SAM" id="Phobius"/>
    </source>
</evidence>